<evidence type="ECO:0000256" key="1">
    <source>
        <dbReference type="ARBA" id="ARBA00022475"/>
    </source>
</evidence>
<dbReference type="PANTHER" id="PTHR22550">
    <property type="entry name" value="SPORE GERMINATION PROTEIN"/>
    <property type="match status" value="1"/>
</dbReference>
<dbReference type="STRING" id="688867.SAMN05660236_5173"/>
<keyword evidence="2 5" id="KW-0812">Transmembrane</keyword>
<evidence type="ECO:0000256" key="3">
    <source>
        <dbReference type="ARBA" id="ARBA00022989"/>
    </source>
</evidence>
<accession>A0A1T5ME95</accession>
<dbReference type="SUPFAM" id="SSF53300">
    <property type="entry name" value="vWA-like"/>
    <property type="match status" value="1"/>
</dbReference>
<keyword evidence="1" id="KW-1003">Cell membrane</keyword>
<dbReference type="Gene3D" id="3.40.50.410">
    <property type="entry name" value="von Willebrand factor, type A domain"/>
    <property type="match status" value="1"/>
</dbReference>
<evidence type="ECO:0000256" key="4">
    <source>
        <dbReference type="ARBA" id="ARBA00023136"/>
    </source>
</evidence>
<dbReference type="InterPro" id="IPR036465">
    <property type="entry name" value="vWFA_dom_sf"/>
</dbReference>
<proteinExistence type="predicted"/>
<dbReference type="CDD" id="cd01467">
    <property type="entry name" value="vWA_BatA_type"/>
    <property type="match status" value="1"/>
</dbReference>
<feature type="transmembrane region" description="Helical" evidence="5">
    <location>
        <begin position="70"/>
        <end position="91"/>
    </location>
</feature>
<dbReference type="SMART" id="SM00327">
    <property type="entry name" value="VWA"/>
    <property type="match status" value="1"/>
</dbReference>
<sequence length="347" mass="39696">MDKDLTPWYSFDWFTPSTLRSFTWENKIFLYLLIAIPVLFILRWLLRNKFNQKLPIAVTQKDFHVSPINLIRLLPEVLLMFVLAFVLMGLARPQKTNEKVEQWTEGIDIMIALDISQSMMIEDFTPNRLEAAKEVARNFINGRVQDRIGLVVFAGDAFSMSPLTTDYELLRSYLNEITFELIETKGTAIGSAMAVVTNRMGESETKSKVCILLSDGENTSGNIDPITAAELASAYGIKIYTIVVGKEGMVPYGKDFFGRPQMIENTIDETTMRKMADIGGGQFFRAADNKALEQVFSRIDKYEKAEIKETRFKDTSDYYVIYLHWAVAFFLLWLLLKSTFITNVLQD</sequence>
<evidence type="ECO:0000259" key="6">
    <source>
        <dbReference type="PROSITE" id="PS50234"/>
    </source>
</evidence>
<dbReference type="PROSITE" id="PS50234">
    <property type="entry name" value="VWFA"/>
    <property type="match status" value="1"/>
</dbReference>
<evidence type="ECO:0000313" key="7">
    <source>
        <dbReference type="EMBL" id="SKC86540.1"/>
    </source>
</evidence>
<feature type="transmembrane region" description="Helical" evidence="5">
    <location>
        <begin position="318"/>
        <end position="336"/>
    </location>
</feature>
<organism evidence="7 8">
    <name type="scientific">Ohtaekwangia koreensis</name>
    <dbReference type="NCBI Taxonomy" id="688867"/>
    <lineage>
        <taxon>Bacteria</taxon>
        <taxon>Pseudomonadati</taxon>
        <taxon>Bacteroidota</taxon>
        <taxon>Cytophagia</taxon>
        <taxon>Cytophagales</taxon>
        <taxon>Fulvivirgaceae</taxon>
        <taxon>Ohtaekwangia</taxon>
    </lineage>
</organism>
<dbReference type="AlphaFoldDB" id="A0A1T5ME95"/>
<gene>
    <name evidence="7" type="ORF">SAMN05660236_5173</name>
</gene>
<evidence type="ECO:0000256" key="5">
    <source>
        <dbReference type="SAM" id="Phobius"/>
    </source>
</evidence>
<keyword evidence="4 5" id="KW-0472">Membrane</keyword>
<dbReference type="InterPro" id="IPR050768">
    <property type="entry name" value="UPF0353/GerABKA_families"/>
</dbReference>
<protein>
    <submittedName>
        <fullName evidence="7">Ca-activated chloride channel family protein</fullName>
    </submittedName>
</protein>
<dbReference type="RefSeq" id="WP_079689666.1">
    <property type="nucleotide sequence ID" value="NZ_FUZU01000004.1"/>
</dbReference>
<dbReference type="InterPro" id="IPR033881">
    <property type="entry name" value="vWA_BatA_type"/>
</dbReference>
<feature type="domain" description="VWFA" evidence="6">
    <location>
        <begin position="108"/>
        <end position="299"/>
    </location>
</feature>
<dbReference type="PANTHER" id="PTHR22550:SF5">
    <property type="entry name" value="LEUCINE ZIPPER PROTEIN 4"/>
    <property type="match status" value="1"/>
</dbReference>
<dbReference type="Pfam" id="PF00092">
    <property type="entry name" value="VWA"/>
    <property type="match status" value="1"/>
</dbReference>
<keyword evidence="8" id="KW-1185">Reference proteome</keyword>
<feature type="transmembrane region" description="Helical" evidence="5">
    <location>
        <begin position="28"/>
        <end position="46"/>
    </location>
</feature>
<evidence type="ECO:0000313" key="8">
    <source>
        <dbReference type="Proteomes" id="UP000190961"/>
    </source>
</evidence>
<name>A0A1T5ME95_9BACT</name>
<dbReference type="Proteomes" id="UP000190961">
    <property type="component" value="Unassembled WGS sequence"/>
</dbReference>
<dbReference type="InterPro" id="IPR002035">
    <property type="entry name" value="VWF_A"/>
</dbReference>
<keyword evidence="3 5" id="KW-1133">Transmembrane helix</keyword>
<evidence type="ECO:0000256" key="2">
    <source>
        <dbReference type="ARBA" id="ARBA00022692"/>
    </source>
</evidence>
<reference evidence="7 8" key="1">
    <citation type="submission" date="2017-02" db="EMBL/GenBank/DDBJ databases">
        <authorList>
            <person name="Peterson S.W."/>
        </authorList>
    </citation>
    <scope>NUCLEOTIDE SEQUENCE [LARGE SCALE GENOMIC DNA]</scope>
    <source>
        <strain evidence="7 8">DSM 25262</strain>
    </source>
</reference>
<dbReference type="OrthoDB" id="6206554at2"/>
<dbReference type="EMBL" id="FUZU01000004">
    <property type="protein sequence ID" value="SKC86540.1"/>
    <property type="molecule type" value="Genomic_DNA"/>
</dbReference>